<protein>
    <submittedName>
        <fullName evidence="3">Gfo/Idh/MocA family oxidoreductase</fullName>
    </submittedName>
</protein>
<sequence>MLNVAVIGLGWWGKTITRRLAGSEELRVVRAVDLFPDRHADYVAEHGIPVGASYDEVIADPGVDVVVLCTPNSLHTAQVAAAARAGKHVFCEKPLALTRAEAEASVAICAEHGVMLGIGHERRFELAMQEIERLVRTGALGTIMHAESSFSHDKLINVPPTDWRRSAKESPAAGMTAMGIHLSDAYVNLFGPVAEVQAMTARRVLEGENGDVVSALLRHESGVTTYLNAILYTPLYLRFAVFGTKAWVEYRNETHPDTPGPSTLVMQVTGEPAQVTTYDWTDSVRANLDQFARAIRGAEAYAFTDAQKIGNIAVVEAVVKSAATGETVRLAPSGA</sequence>
<reference evidence="3 4" key="1">
    <citation type="submission" date="2023-04" db="EMBL/GenBank/DDBJ databases">
        <title>YMD61, complete Genome.</title>
        <authorList>
            <person name="Zhang J."/>
        </authorList>
    </citation>
    <scope>NUCLEOTIDE SEQUENCE [LARGE SCALE GENOMIC DNA]</scope>
    <source>
        <strain evidence="3 4">YMD61</strain>
    </source>
</reference>
<dbReference type="InterPro" id="IPR000683">
    <property type="entry name" value="Gfo/Idh/MocA-like_OxRdtase_N"/>
</dbReference>
<dbReference type="InterPro" id="IPR055170">
    <property type="entry name" value="GFO_IDH_MocA-like_dom"/>
</dbReference>
<dbReference type="Gene3D" id="3.40.50.720">
    <property type="entry name" value="NAD(P)-binding Rossmann-like Domain"/>
    <property type="match status" value="1"/>
</dbReference>
<dbReference type="Pfam" id="PF22725">
    <property type="entry name" value="GFO_IDH_MocA_C3"/>
    <property type="match status" value="1"/>
</dbReference>
<dbReference type="RefSeq" id="WP_281469593.1">
    <property type="nucleotide sequence ID" value="NZ_CP124535.1"/>
</dbReference>
<dbReference type="SUPFAM" id="SSF51735">
    <property type="entry name" value="NAD(P)-binding Rossmann-fold domains"/>
    <property type="match status" value="1"/>
</dbReference>
<dbReference type="PANTHER" id="PTHR43377:SF1">
    <property type="entry name" value="BILIVERDIN REDUCTASE A"/>
    <property type="match status" value="1"/>
</dbReference>
<organism evidence="3 4">
    <name type="scientific">Fuscovulum ytuae</name>
    <dbReference type="NCBI Taxonomy" id="3042299"/>
    <lineage>
        <taxon>Bacteria</taxon>
        <taxon>Pseudomonadati</taxon>
        <taxon>Pseudomonadota</taxon>
        <taxon>Alphaproteobacteria</taxon>
        <taxon>Rhodobacterales</taxon>
        <taxon>Paracoccaceae</taxon>
        <taxon>Fuscovulum</taxon>
    </lineage>
</organism>
<dbReference type="EMBL" id="CP124535">
    <property type="protein sequence ID" value="WGV17909.1"/>
    <property type="molecule type" value="Genomic_DNA"/>
</dbReference>
<name>A0ABY8QAJ2_9RHOB</name>
<evidence type="ECO:0000259" key="1">
    <source>
        <dbReference type="Pfam" id="PF01408"/>
    </source>
</evidence>
<accession>A0ABY8QAJ2</accession>
<dbReference type="PANTHER" id="PTHR43377">
    <property type="entry name" value="BILIVERDIN REDUCTASE A"/>
    <property type="match status" value="1"/>
</dbReference>
<keyword evidence="4" id="KW-1185">Reference proteome</keyword>
<evidence type="ECO:0000259" key="2">
    <source>
        <dbReference type="Pfam" id="PF22725"/>
    </source>
</evidence>
<evidence type="ECO:0000313" key="4">
    <source>
        <dbReference type="Proteomes" id="UP001230978"/>
    </source>
</evidence>
<dbReference type="InterPro" id="IPR051450">
    <property type="entry name" value="Gfo/Idh/MocA_Oxidoreductases"/>
</dbReference>
<dbReference type="Gene3D" id="3.30.360.10">
    <property type="entry name" value="Dihydrodipicolinate Reductase, domain 2"/>
    <property type="match status" value="1"/>
</dbReference>
<dbReference type="Pfam" id="PF01408">
    <property type="entry name" value="GFO_IDH_MocA"/>
    <property type="match status" value="1"/>
</dbReference>
<dbReference type="Proteomes" id="UP001230978">
    <property type="component" value="Chromosome"/>
</dbReference>
<gene>
    <name evidence="3" type="ORF">QF092_09065</name>
</gene>
<feature type="domain" description="Gfo/Idh/MocA-like oxidoreductase N-terminal" evidence="1">
    <location>
        <begin position="2"/>
        <end position="120"/>
    </location>
</feature>
<feature type="domain" description="GFO/IDH/MocA-like oxidoreductase" evidence="2">
    <location>
        <begin position="129"/>
        <end position="248"/>
    </location>
</feature>
<proteinExistence type="predicted"/>
<dbReference type="InterPro" id="IPR036291">
    <property type="entry name" value="NAD(P)-bd_dom_sf"/>
</dbReference>
<evidence type="ECO:0000313" key="3">
    <source>
        <dbReference type="EMBL" id="WGV17909.1"/>
    </source>
</evidence>
<dbReference type="SUPFAM" id="SSF55347">
    <property type="entry name" value="Glyceraldehyde-3-phosphate dehydrogenase-like, C-terminal domain"/>
    <property type="match status" value="1"/>
</dbReference>